<comment type="caution">
    <text evidence="2">The sequence shown here is derived from an EMBL/GenBank/DDBJ whole genome shotgun (WGS) entry which is preliminary data.</text>
</comment>
<accession>A0ABQ0GGW8</accession>
<protein>
    <submittedName>
        <fullName evidence="2">Uncharacterized protein</fullName>
    </submittedName>
</protein>
<dbReference type="EMBL" id="BAAFSV010000004">
    <property type="protein sequence ID" value="GAB1316930.1"/>
    <property type="molecule type" value="Genomic_DNA"/>
</dbReference>
<evidence type="ECO:0000313" key="2">
    <source>
        <dbReference type="EMBL" id="GAB1316930.1"/>
    </source>
</evidence>
<organism evidence="2 3">
    <name type="scientific">Madurella fahalii</name>
    <dbReference type="NCBI Taxonomy" id="1157608"/>
    <lineage>
        <taxon>Eukaryota</taxon>
        <taxon>Fungi</taxon>
        <taxon>Dikarya</taxon>
        <taxon>Ascomycota</taxon>
        <taxon>Pezizomycotina</taxon>
        <taxon>Sordariomycetes</taxon>
        <taxon>Sordariomycetidae</taxon>
        <taxon>Sordariales</taxon>
        <taxon>Sordariales incertae sedis</taxon>
        <taxon>Madurella</taxon>
    </lineage>
</organism>
<name>A0ABQ0GGW8_9PEZI</name>
<feature type="compositionally biased region" description="Basic and acidic residues" evidence="1">
    <location>
        <begin position="66"/>
        <end position="76"/>
    </location>
</feature>
<keyword evidence="3" id="KW-1185">Reference proteome</keyword>
<evidence type="ECO:0000256" key="1">
    <source>
        <dbReference type="SAM" id="MobiDB-lite"/>
    </source>
</evidence>
<dbReference type="Proteomes" id="UP001628179">
    <property type="component" value="Unassembled WGS sequence"/>
</dbReference>
<proteinExistence type="predicted"/>
<feature type="region of interest" description="Disordered" evidence="1">
    <location>
        <begin position="66"/>
        <end position="98"/>
    </location>
</feature>
<reference evidence="2 3" key="1">
    <citation type="submission" date="2024-09" db="EMBL/GenBank/DDBJ databases">
        <title>Itraconazole resistance in Madurella fahalii resulting from another homologue of gene encoding cytochrome P450 14-alpha sterol demethylase (CYP51).</title>
        <authorList>
            <person name="Yoshioka I."/>
            <person name="Fahal A.H."/>
            <person name="Kaneko S."/>
            <person name="Yaguchi T."/>
        </authorList>
    </citation>
    <scope>NUCLEOTIDE SEQUENCE [LARGE SCALE GENOMIC DNA]</scope>
    <source>
        <strain evidence="2 3">IFM 68171</strain>
    </source>
</reference>
<sequence length="98" mass="10973">MSPKLSKIQRAELENVIVNKLQGVEDVTDKGIARTSQQAMTEFLRRKGATAKVSQYTIGRELEGVDGPRRYHETSPKNKAKTYVTTTSSDGPITHRNR</sequence>
<evidence type="ECO:0000313" key="3">
    <source>
        <dbReference type="Proteomes" id="UP001628179"/>
    </source>
</evidence>
<dbReference type="RefSeq" id="XP_070918661.1">
    <property type="nucleotide sequence ID" value="XM_071062560.1"/>
</dbReference>
<dbReference type="GeneID" id="98177883"/>
<gene>
    <name evidence="2" type="ORF">MFIFM68171_07140</name>
</gene>